<sequence length="237" mass="25471">MSHLNGRRRSSRVSGAVLAVAAVVAVWTASQPGSDVVPGTAKSTTGPSASSSPAAAPAASTVDLAGLVVVDDAAPRPYERDEFGQRWADVDRNGCDQRNDVLARDLVDVVYRPGTQDCVVERGALTDPYTGELVRFEKVDGGIDIDHVVPLAAAWRAGAWSWTAQQRTDFANDPANLQATSSSVNRSKGDQGVDEWLPPDPSYACAYATRWVQIKTRWSLTVTTAEKTTLEQLLERC</sequence>
<feature type="domain" description="GmrSD restriction endonucleases C-terminal" evidence="2">
    <location>
        <begin position="96"/>
        <end position="230"/>
    </location>
</feature>
<keyword evidence="4" id="KW-1185">Reference proteome</keyword>
<evidence type="ECO:0000313" key="4">
    <source>
        <dbReference type="Proteomes" id="UP000199012"/>
    </source>
</evidence>
<dbReference type="PANTHER" id="PTHR24094:SF15">
    <property type="entry name" value="AMP-DEPENDENT SYNTHETASE_LIGASE DOMAIN-CONTAINING PROTEIN-RELATED"/>
    <property type="match status" value="1"/>
</dbReference>
<evidence type="ECO:0000259" key="2">
    <source>
        <dbReference type="Pfam" id="PF07510"/>
    </source>
</evidence>
<organism evidence="3 4">
    <name type="scientific">Cellulomonas marina</name>
    <dbReference type="NCBI Taxonomy" id="988821"/>
    <lineage>
        <taxon>Bacteria</taxon>
        <taxon>Bacillati</taxon>
        <taxon>Actinomycetota</taxon>
        <taxon>Actinomycetes</taxon>
        <taxon>Micrococcales</taxon>
        <taxon>Cellulomonadaceae</taxon>
        <taxon>Cellulomonas</taxon>
    </lineage>
</organism>
<dbReference type="AlphaFoldDB" id="A0A1I1ARH8"/>
<accession>A0A1I1ARH8</accession>
<dbReference type="STRING" id="988821.SAMN05421867_12120"/>
<proteinExistence type="predicted"/>
<dbReference type="Pfam" id="PF07510">
    <property type="entry name" value="GmrSD_C"/>
    <property type="match status" value="1"/>
</dbReference>
<dbReference type="EMBL" id="FOKA01000021">
    <property type="protein sequence ID" value="SFB40016.1"/>
    <property type="molecule type" value="Genomic_DNA"/>
</dbReference>
<feature type="region of interest" description="Disordered" evidence="1">
    <location>
        <begin position="32"/>
        <end position="55"/>
    </location>
</feature>
<feature type="region of interest" description="Disordered" evidence="1">
    <location>
        <begin position="175"/>
        <end position="195"/>
    </location>
</feature>
<dbReference type="OrthoDB" id="5196645at2"/>
<feature type="compositionally biased region" description="Polar residues" evidence="1">
    <location>
        <begin position="175"/>
        <end position="186"/>
    </location>
</feature>
<dbReference type="Proteomes" id="UP000199012">
    <property type="component" value="Unassembled WGS sequence"/>
</dbReference>
<feature type="compositionally biased region" description="Low complexity" evidence="1">
    <location>
        <begin position="43"/>
        <end position="55"/>
    </location>
</feature>
<dbReference type="InterPro" id="IPR011089">
    <property type="entry name" value="GmrSD_C"/>
</dbReference>
<evidence type="ECO:0000256" key="1">
    <source>
        <dbReference type="SAM" id="MobiDB-lite"/>
    </source>
</evidence>
<protein>
    <recommendedName>
        <fullName evidence="2">GmrSD restriction endonucleases C-terminal domain-containing protein</fullName>
    </recommendedName>
</protein>
<name>A0A1I1ARH8_9CELL</name>
<gene>
    <name evidence="3" type="ORF">SAMN05421867_12120</name>
</gene>
<evidence type="ECO:0000313" key="3">
    <source>
        <dbReference type="EMBL" id="SFB40016.1"/>
    </source>
</evidence>
<dbReference type="PANTHER" id="PTHR24094">
    <property type="entry name" value="SECRETED PROTEIN"/>
    <property type="match status" value="1"/>
</dbReference>
<reference evidence="3 4" key="1">
    <citation type="submission" date="2016-10" db="EMBL/GenBank/DDBJ databases">
        <authorList>
            <person name="de Groot N.N."/>
        </authorList>
    </citation>
    <scope>NUCLEOTIDE SEQUENCE [LARGE SCALE GENOMIC DNA]</scope>
    <source>
        <strain evidence="3 4">CGMCC 4.6945</strain>
    </source>
</reference>